<comment type="catalytic activity">
    <reaction evidence="7">
        <text>tRNA(Glu) + L-glutamate + ATP = L-glutamyl-tRNA(Glu) + AMP + diphosphate</text>
        <dbReference type="Rhea" id="RHEA:23540"/>
        <dbReference type="Rhea" id="RHEA-COMP:9663"/>
        <dbReference type="Rhea" id="RHEA-COMP:9680"/>
        <dbReference type="ChEBI" id="CHEBI:29985"/>
        <dbReference type="ChEBI" id="CHEBI:30616"/>
        <dbReference type="ChEBI" id="CHEBI:33019"/>
        <dbReference type="ChEBI" id="CHEBI:78442"/>
        <dbReference type="ChEBI" id="CHEBI:78520"/>
        <dbReference type="ChEBI" id="CHEBI:456215"/>
        <dbReference type="EC" id="6.1.1.17"/>
    </reaction>
</comment>
<evidence type="ECO:0000256" key="1">
    <source>
        <dbReference type="ARBA" id="ARBA00007894"/>
    </source>
</evidence>
<dbReference type="InterPro" id="IPR014729">
    <property type="entry name" value="Rossmann-like_a/b/a_fold"/>
</dbReference>
<evidence type="ECO:0000259" key="8">
    <source>
        <dbReference type="Pfam" id="PF00749"/>
    </source>
</evidence>
<dbReference type="SUPFAM" id="SSF52374">
    <property type="entry name" value="Nucleotidylyl transferase"/>
    <property type="match status" value="1"/>
</dbReference>
<name>A0A1G1YL71_9BACT</name>
<feature type="short sequence motif" description="'KMSKS' region" evidence="7">
    <location>
        <begin position="264"/>
        <end position="268"/>
    </location>
</feature>
<evidence type="ECO:0000259" key="9">
    <source>
        <dbReference type="Pfam" id="PF19269"/>
    </source>
</evidence>
<dbReference type="AlphaFoldDB" id="A0A1G1YL71"/>
<dbReference type="PANTHER" id="PTHR43311">
    <property type="entry name" value="GLUTAMATE--TRNA LIGASE"/>
    <property type="match status" value="1"/>
</dbReference>
<keyword evidence="7" id="KW-0963">Cytoplasm</keyword>
<dbReference type="Gene3D" id="3.40.50.620">
    <property type="entry name" value="HUPs"/>
    <property type="match status" value="1"/>
</dbReference>
<dbReference type="InterPro" id="IPR004527">
    <property type="entry name" value="Glu-tRNA-ligase_bac/mito"/>
</dbReference>
<dbReference type="FunFam" id="3.40.50.620:FF:000045">
    <property type="entry name" value="Glutamate--tRNA ligase, mitochondrial"/>
    <property type="match status" value="1"/>
</dbReference>
<reference evidence="10 11" key="1">
    <citation type="journal article" date="2016" name="Nat. Commun.">
        <title>Thousands of microbial genomes shed light on interconnected biogeochemical processes in an aquifer system.</title>
        <authorList>
            <person name="Anantharaman K."/>
            <person name="Brown C.T."/>
            <person name="Hug L.A."/>
            <person name="Sharon I."/>
            <person name="Castelle C.J."/>
            <person name="Probst A.J."/>
            <person name="Thomas B.C."/>
            <person name="Singh A."/>
            <person name="Wilkins M.J."/>
            <person name="Karaoz U."/>
            <person name="Brodie E.L."/>
            <person name="Williams K.H."/>
            <person name="Hubbard S.S."/>
            <person name="Banfield J.F."/>
        </authorList>
    </citation>
    <scope>NUCLEOTIDE SEQUENCE [LARGE SCALE GENOMIC DNA]</scope>
</reference>
<feature type="domain" description="Glutamyl/glutaminyl-tRNA synthetase class Ib catalytic" evidence="8">
    <location>
        <begin position="8"/>
        <end position="333"/>
    </location>
</feature>
<dbReference type="GO" id="GO:0008270">
    <property type="term" value="F:zinc ion binding"/>
    <property type="evidence" value="ECO:0007669"/>
    <property type="project" value="InterPro"/>
</dbReference>
<dbReference type="Pfam" id="PF00749">
    <property type="entry name" value="tRNA-synt_1c"/>
    <property type="match status" value="1"/>
</dbReference>
<protein>
    <recommendedName>
        <fullName evidence="7">Glutamate--tRNA ligase</fullName>
        <ecNumber evidence="7">6.1.1.17</ecNumber>
    </recommendedName>
    <alternativeName>
        <fullName evidence="7">Glutamyl-tRNA synthetase</fullName>
        <shortName evidence="7">GluRS</shortName>
    </alternativeName>
</protein>
<evidence type="ECO:0000256" key="6">
    <source>
        <dbReference type="ARBA" id="ARBA00023146"/>
    </source>
</evidence>
<dbReference type="InterPro" id="IPR045462">
    <property type="entry name" value="aa-tRNA-synth_I_cd-bd"/>
</dbReference>
<proteinExistence type="inferred from homology"/>
<dbReference type="HAMAP" id="MF_00022">
    <property type="entry name" value="Glu_tRNA_synth_type1"/>
    <property type="match status" value="1"/>
</dbReference>
<dbReference type="Gene3D" id="1.10.10.350">
    <property type="match status" value="1"/>
</dbReference>
<dbReference type="SUPFAM" id="SSF48163">
    <property type="entry name" value="An anticodon-binding domain of class I aminoacyl-tRNA synthetases"/>
    <property type="match status" value="1"/>
</dbReference>
<evidence type="ECO:0000256" key="2">
    <source>
        <dbReference type="ARBA" id="ARBA00022598"/>
    </source>
</evidence>
<keyword evidence="4 7" id="KW-0067">ATP-binding</keyword>
<dbReference type="PRINTS" id="PR00987">
    <property type="entry name" value="TRNASYNTHGLU"/>
</dbReference>
<dbReference type="NCBIfam" id="TIGR00464">
    <property type="entry name" value="gltX_bact"/>
    <property type="match status" value="1"/>
</dbReference>
<dbReference type="InterPro" id="IPR001412">
    <property type="entry name" value="aa-tRNA-synth_I_CS"/>
</dbReference>
<evidence type="ECO:0000256" key="4">
    <source>
        <dbReference type="ARBA" id="ARBA00022840"/>
    </source>
</evidence>
<comment type="subcellular location">
    <subcellularLocation>
        <location evidence="7">Cytoplasm</location>
    </subcellularLocation>
</comment>
<dbReference type="CDD" id="cd00808">
    <property type="entry name" value="GluRS_core"/>
    <property type="match status" value="1"/>
</dbReference>
<dbReference type="InterPro" id="IPR033910">
    <property type="entry name" value="GluRS_core"/>
</dbReference>
<feature type="short sequence motif" description="'HIGH' region" evidence="7">
    <location>
        <begin position="15"/>
        <end position="25"/>
    </location>
</feature>
<dbReference type="PROSITE" id="PS00178">
    <property type="entry name" value="AA_TRNA_LIGASE_I"/>
    <property type="match status" value="1"/>
</dbReference>
<comment type="caution">
    <text evidence="7">Lacks conserved residue(s) required for the propagation of feature annotation.</text>
</comment>
<dbReference type="InterPro" id="IPR020751">
    <property type="entry name" value="aa-tRNA-synth_I_codon-bd_sub2"/>
</dbReference>
<evidence type="ECO:0000313" key="10">
    <source>
        <dbReference type="EMBL" id="OGY53082.1"/>
    </source>
</evidence>
<dbReference type="Proteomes" id="UP000177376">
    <property type="component" value="Unassembled WGS sequence"/>
</dbReference>
<dbReference type="InterPro" id="IPR000924">
    <property type="entry name" value="Glu/Gln-tRNA-synth"/>
</dbReference>
<evidence type="ECO:0000256" key="5">
    <source>
        <dbReference type="ARBA" id="ARBA00022917"/>
    </source>
</evidence>
<dbReference type="GO" id="GO:0004818">
    <property type="term" value="F:glutamate-tRNA ligase activity"/>
    <property type="evidence" value="ECO:0007669"/>
    <property type="project" value="UniProtKB-UniRule"/>
</dbReference>
<dbReference type="InterPro" id="IPR008925">
    <property type="entry name" value="aa_tRNA-synth_I_cd-bd_sf"/>
</dbReference>
<dbReference type="GO" id="GO:0006424">
    <property type="term" value="P:glutamyl-tRNA aminoacylation"/>
    <property type="evidence" value="ECO:0007669"/>
    <property type="project" value="UniProtKB-UniRule"/>
</dbReference>
<dbReference type="InterPro" id="IPR049940">
    <property type="entry name" value="GluQ/Sye"/>
</dbReference>
<evidence type="ECO:0000256" key="3">
    <source>
        <dbReference type="ARBA" id="ARBA00022741"/>
    </source>
</evidence>
<organism evidence="10 11">
    <name type="scientific">Candidatus Buchananbacteria bacterium RIFCSPLOWO2_01_FULL_39_33</name>
    <dbReference type="NCBI Taxonomy" id="1797543"/>
    <lineage>
        <taxon>Bacteria</taxon>
        <taxon>Candidatus Buchananiibacteriota</taxon>
    </lineage>
</organism>
<comment type="subunit">
    <text evidence="7">Monomer.</text>
</comment>
<keyword evidence="6 7" id="KW-0030">Aminoacyl-tRNA synthetase</keyword>
<keyword evidence="3 7" id="KW-0547">Nucleotide-binding</keyword>
<dbReference type="GO" id="GO:0000049">
    <property type="term" value="F:tRNA binding"/>
    <property type="evidence" value="ECO:0007669"/>
    <property type="project" value="InterPro"/>
</dbReference>
<feature type="domain" description="Aminoacyl-tRNA synthetase class I anticodon-binding" evidence="9">
    <location>
        <begin position="348"/>
        <end position="493"/>
    </location>
</feature>
<dbReference type="EC" id="6.1.1.17" evidence="7"/>
<dbReference type="EMBL" id="MHIM01000005">
    <property type="protein sequence ID" value="OGY53082.1"/>
    <property type="molecule type" value="Genomic_DNA"/>
</dbReference>
<gene>
    <name evidence="7" type="primary">gltX</name>
    <name evidence="10" type="ORF">A3A02_04930</name>
</gene>
<dbReference type="GO" id="GO:0005524">
    <property type="term" value="F:ATP binding"/>
    <property type="evidence" value="ECO:0007669"/>
    <property type="project" value="UniProtKB-UniRule"/>
</dbReference>
<dbReference type="GO" id="GO:0005737">
    <property type="term" value="C:cytoplasm"/>
    <property type="evidence" value="ECO:0007669"/>
    <property type="project" value="UniProtKB-SubCell"/>
</dbReference>
<comment type="function">
    <text evidence="7">Catalyzes the attachment of glutamate to tRNA(Glu) in a two-step reaction: glutamate is first activated by ATP to form Glu-AMP and then transferred to the acceptor end of tRNA(Glu).</text>
</comment>
<keyword evidence="2 7" id="KW-0436">Ligase</keyword>
<evidence type="ECO:0000256" key="7">
    <source>
        <dbReference type="HAMAP-Rule" id="MF_00022"/>
    </source>
</evidence>
<comment type="caution">
    <text evidence="10">The sequence shown here is derived from an EMBL/GenBank/DDBJ whole genome shotgun (WGS) entry which is preliminary data.</text>
</comment>
<comment type="similarity">
    <text evidence="1 7">Belongs to the class-I aminoacyl-tRNA synthetase family. Glutamate--tRNA ligase type 1 subfamily.</text>
</comment>
<sequence length="497" mass="56861">MFFNKKQKIRTRFAPSPTGWLHIGGLRTALYEYIFARQNKGTFVLRLEDTDQTREVEGAIESLLKSLKWAGLEPDEGVFLDNNGKVAEKGNFGPYTQSKRVKIYQKYAQKLLAGSQAYYCFCPPERLEQLKTKQQAAGQPTHYDRACLKLTEDEIQAKLAIGERHVIRFKVPAGQEVKFNDAVKGEIKFSANDLDDQIILKSDGFPTYHLASVVDDYLMKINYVIRGEEWLSSTPKHILLYQAFSWPVPQFAHLPLLLNPDKSKLSKRQGDVAVEAYRDQGYLPKALINFVALLGWNPGTEQEIFSLQELIKVFNLKKVHKAGAIFNREKLDWFNGEYLKKLPLDDFKKMASPYLEKNISHISPNLNLDKLFEIEQQRISCLSEIGKELKFIFSDELNYSAQDLVWKKSDQKSTLKNLELLIAELVKYPKGEWSAPKLENHIRSFIAKTGQSNGDILWPMRLALTGELKSPTPFEVAEILGQAKSLKRLEVAIEKLK</sequence>
<dbReference type="Pfam" id="PF19269">
    <property type="entry name" value="Anticodon_2"/>
    <property type="match status" value="1"/>
</dbReference>
<feature type="binding site" evidence="7">
    <location>
        <position position="267"/>
    </location>
    <ligand>
        <name>ATP</name>
        <dbReference type="ChEBI" id="CHEBI:30616"/>
    </ligand>
</feature>
<evidence type="ECO:0000313" key="11">
    <source>
        <dbReference type="Proteomes" id="UP000177376"/>
    </source>
</evidence>
<keyword evidence="5 7" id="KW-0648">Protein biosynthesis</keyword>
<accession>A0A1G1YL71</accession>
<dbReference type="PANTHER" id="PTHR43311:SF2">
    <property type="entry name" value="GLUTAMATE--TRNA LIGASE, MITOCHONDRIAL-RELATED"/>
    <property type="match status" value="1"/>
</dbReference>
<dbReference type="InterPro" id="IPR020058">
    <property type="entry name" value="Glu/Gln-tRNA-synth_Ib_cat-dom"/>
</dbReference>